<dbReference type="PROSITE" id="PS00649">
    <property type="entry name" value="G_PROTEIN_RECEP_F2_1"/>
    <property type="match status" value="1"/>
</dbReference>
<reference evidence="4" key="1">
    <citation type="submission" date="2013-09" db="EMBL/GenBank/DDBJ databases">
        <title>The Genome Sequence of Anopheles culicifacies species A.</title>
        <authorList>
            <consortium name="The Broad Institute Genomics Platform"/>
            <person name="Neafsey D.E."/>
            <person name="Besansky N."/>
            <person name="Howell P."/>
            <person name="Walton C."/>
            <person name="Young S.K."/>
            <person name="Zeng Q."/>
            <person name="Gargeya S."/>
            <person name="Fitzgerald M."/>
            <person name="Haas B."/>
            <person name="Abouelleil A."/>
            <person name="Allen A.W."/>
            <person name="Alvarado L."/>
            <person name="Arachchi H.M."/>
            <person name="Berlin A.M."/>
            <person name="Chapman S.B."/>
            <person name="Gainer-Dewar J."/>
            <person name="Goldberg J."/>
            <person name="Griggs A."/>
            <person name="Gujja S."/>
            <person name="Hansen M."/>
            <person name="Howarth C."/>
            <person name="Imamovic A."/>
            <person name="Ireland A."/>
            <person name="Larimer J."/>
            <person name="McCowan C."/>
            <person name="Murphy C."/>
            <person name="Pearson M."/>
            <person name="Poon T.W."/>
            <person name="Priest M."/>
            <person name="Roberts A."/>
            <person name="Saif S."/>
            <person name="Shea T."/>
            <person name="Sisk P."/>
            <person name="Sykes S."/>
            <person name="Wortman J."/>
            <person name="Nusbaum C."/>
            <person name="Birren B."/>
        </authorList>
    </citation>
    <scope>NUCLEOTIDE SEQUENCE [LARGE SCALE GENOMIC DNA]</scope>
    <source>
        <strain evidence="4">A-37</strain>
    </source>
</reference>
<evidence type="ECO:0000313" key="3">
    <source>
        <dbReference type="EnsemblMetazoa" id="ACUA006481-PA"/>
    </source>
</evidence>
<dbReference type="EnsemblMetazoa" id="ACUA006481-RA">
    <property type="protein sequence ID" value="ACUA006481-PA"/>
    <property type="gene ID" value="ACUA006481"/>
</dbReference>
<organism evidence="3 4">
    <name type="scientific">Anopheles culicifacies</name>
    <dbReference type="NCBI Taxonomy" id="139723"/>
    <lineage>
        <taxon>Eukaryota</taxon>
        <taxon>Metazoa</taxon>
        <taxon>Ecdysozoa</taxon>
        <taxon>Arthropoda</taxon>
        <taxon>Hexapoda</taxon>
        <taxon>Insecta</taxon>
        <taxon>Pterygota</taxon>
        <taxon>Neoptera</taxon>
        <taxon>Endopterygota</taxon>
        <taxon>Diptera</taxon>
        <taxon>Nematocera</taxon>
        <taxon>Culicoidea</taxon>
        <taxon>Culicidae</taxon>
        <taxon>Anophelinae</taxon>
        <taxon>Anopheles</taxon>
        <taxon>culicifacies species complex</taxon>
    </lineage>
</organism>
<dbReference type="AlphaFoldDB" id="A0A182M0H7"/>
<feature type="region of interest" description="Disordered" evidence="1">
    <location>
        <begin position="1"/>
        <end position="20"/>
    </location>
</feature>
<feature type="domain" description="G-protein coupled receptors family 2 profile 1" evidence="2">
    <location>
        <begin position="53"/>
        <end position="92"/>
    </location>
</feature>
<sequence>MNETMLPAATLVTDGSGESGPYGEANLTAMAMENPSLVEGLLALAMNASGAERCRLQQQAEELLQDVACPSFFDMVSCWPRTPPGTLAVLPCFAELKGVQYDSSRVREFQLKQYTRSQASP</sequence>
<evidence type="ECO:0000313" key="4">
    <source>
        <dbReference type="Proteomes" id="UP000075883"/>
    </source>
</evidence>
<dbReference type="STRING" id="139723.A0A182M0H7"/>
<keyword evidence="4" id="KW-1185">Reference proteome</keyword>
<name>A0A182M0H7_9DIPT</name>
<dbReference type="InterPro" id="IPR001879">
    <property type="entry name" value="GPCR_2_extracellular_dom"/>
</dbReference>
<evidence type="ECO:0000259" key="2">
    <source>
        <dbReference type="PROSITE" id="PS50227"/>
    </source>
</evidence>
<dbReference type="SUPFAM" id="SSF111418">
    <property type="entry name" value="Hormone receptor domain"/>
    <property type="match status" value="1"/>
</dbReference>
<dbReference type="Gene3D" id="4.10.1240.10">
    <property type="entry name" value="GPCR, family 2, extracellular hormone receptor domain"/>
    <property type="match status" value="1"/>
</dbReference>
<evidence type="ECO:0000256" key="1">
    <source>
        <dbReference type="SAM" id="MobiDB-lite"/>
    </source>
</evidence>
<reference evidence="3" key="2">
    <citation type="submission" date="2020-05" db="UniProtKB">
        <authorList>
            <consortium name="EnsemblMetazoa"/>
        </authorList>
    </citation>
    <scope>IDENTIFICATION</scope>
    <source>
        <strain evidence="3">A-37</strain>
    </source>
</reference>
<dbReference type="EMBL" id="AXCM01013781">
    <property type="status" value="NOT_ANNOTATED_CDS"/>
    <property type="molecule type" value="Genomic_DNA"/>
</dbReference>
<protein>
    <recommendedName>
        <fullName evidence="2">G-protein coupled receptors family 2 profile 1 domain-containing protein</fullName>
    </recommendedName>
</protein>
<dbReference type="InterPro" id="IPR036445">
    <property type="entry name" value="GPCR_2_extracell_dom_sf"/>
</dbReference>
<dbReference type="Pfam" id="PF02793">
    <property type="entry name" value="HRM"/>
    <property type="match status" value="1"/>
</dbReference>
<accession>A0A182M0H7</accession>
<dbReference type="GO" id="GO:0016020">
    <property type="term" value="C:membrane"/>
    <property type="evidence" value="ECO:0007669"/>
    <property type="project" value="InterPro"/>
</dbReference>
<proteinExistence type="predicted"/>
<dbReference type="PROSITE" id="PS50227">
    <property type="entry name" value="G_PROTEIN_RECEP_F2_3"/>
    <property type="match status" value="1"/>
</dbReference>
<dbReference type="Proteomes" id="UP000075883">
    <property type="component" value="Unassembled WGS sequence"/>
</dbReference>
<dbReference type="InterPro" id="IPR017983">
    <property type="entry name" value="GPCR_2_secretin-like_CS"/>
</dbReference>
<dbReference type="GO" id="GO:0004930">
    <property type="term" value="F:G protein-coupled receptor activity"/>
    <property type="evidence" value="ECO:0007669"/>
    <property type="project" value="InterPro"/>
</dbReference>
<dbReference type="VEuPathDB" id="VectorBase:ACUA006481"/>